<proteinExistence type="predicted"/>
<feature type="region of interest" description="Disordered" evidence="1">
    <location>
        <begin position="159"/>
        <end position="192"/>
    </location>
</feature>
<accession>A0ABP7PY96</accession>
<comment type="caution">
    <text evidence="3">The sequence shown here is derived from an EMBL/GenBank/DDBJ whole genome shotgun (WGS) entry which is preliminary data.</text>
</comment>
<keyword evidence="4" id="KW-1185">Reference proteome</keyword>
<gene>
    <name evidence="3" type="ORF">GCM10022232_00590</name>
</gene>
<feature type="transmembrane region" description="Helical" evidence="2">
    <location>
        <begin position="214"/>
        <end position="235"/>
    </location>
</feature>
<protein>
    <recommendedName>
        <fullName evidence="5">Secreted protein</fullName>
    </recommendedName>
</protein>
<keyword evidence="2" id="KW-1133">Transmembrane helix</keyword>
<feature type="compositionally biased region" description="Low complexity" evidence="1">
    <location>
        <begin position="183"/>
        <end position="192"/>
    </location>
</feature>
<keyword evidence="2" id="KW-0472">Membrane</keyword>
<dbReference type="EMBL" id="BAAAZX010000001">
    <property type="protein sequence ID" value="GAA3973381.1"/>
    <property type="molecule type" value="Genomic_DNA"/>
</dbReference>
<dbReference type="Proteomes" id="UP001500456">
    <property type="component" value="Unassembled WGS sequence"/>
</dbReference>
<evidence type="ECO:0008006" key="5">
    <source>
        <dbReference type="Google" id="ProtNLM"/>
    </source>
</evidence>
<organism evidence="3 4">
    <name type="scientific">Streptomyces plumbiresistens</name>
    <dbReference type="NCBI Taxonomy" id="511811"/>
    <lineage>
        <taxon>Bacteria</taxon>
        <taxon>Bacillati</taxon>
        <taxon>Actinomycetota</taxon>
        <taxon>Actinomycetes</taxon>
        <taxon>Kitasatosporales</taxon>
        <taxon>Streptomycetaceae</taxon>
        <taxon>Streptomyces</taxon>
    </lineage>
</organism>
<evidence type="ECO:0000256" key="1">
    <source>
        <dbReference type="SAM" id="MobiDB-lite"/>
    </source>
</evidence>
<sequence length="259" mass="27729">MRRLGVGWSGRCRELTALAGVLVMTSALMLWGASSASAGGPTSVLVVSPQSTQTAALYYSDEEYGELEQLLGAPGTGVRDKPPEANLTAARQINVTWMVHDVSPWRLDRVFPLTDGDDVWIHTAANLPETVNGQWHRAQHPGQLRALLKDLGVMGKTSDEGRSGIFPAPWETGESGVGGETGTGADADAGTTDTATDAAVAPTAQARPGDGTDWWWVLPGAAAGAALALVLRPFATRMRWRPWDRPRREPGPRQELRDV</sequence>
<name>A0ABP7PY96_9ACTN</name>
<evidence type="ECO:0000256" key="2">
    <source>
        <dbReference type="SAM" id="Phobius"/>
    </source>
</evidence>
<keyword evidence="2" id="KW-0812">Transmembrane</keyword>
<evidence type="ECO:0000313" key="4">
    <source>
        <dbReference type="Proteomes" id="UP001500456"/>
    </source>
</evidence>
<evidence type="ECO:0000313" key="3">
    <source>
        <dbReference type="EMBL" id="GAA3973381.1"/>
    </source>
</evidence>
<reference evidence="4" key="1">
    <citation type="journal article" date="2019" name="Int. J. Syst. Evol. Microbiol.">
        <title>The Global Catalogue of Microorganisms (GCM) 10K type strain sequencing project: providing services to taxonomists for standard genome sequencing and annotation.</title>
        <authorList>
            <consortium name="The Broad Institute Genomics Platform"/>
            <consortium name="The Broad Institute Genome Sequencing Center for Infectious Disease"/>
            <person name="Wu L."/>
            <person name="Ma J."/>
        </authorList>
    </citation>
    <scope>NUCLEOTIDE SEQUENCE [LARGE SCALE GENOMIC DNA]</scope>
    <source>
        <strain evidence="4">JCM 16924</strain>
    </source>
</reference>